<sequence>MDAKNIVEHTENCMPENNGELKRTLSNRHIQLIAIGGAIGTGLFMGSGKIISLSGSSVILVYSIIGFFLFFIMRAMGEMLLSNLNFKSFADIVAHYLGSRAGFILSWSYWLSWSVAVIADVVVVAGFFQFWYPDTPAWMPAFFTMFLLLGLNTLAVKIFGEVEFWFALIKIIAIVLLIVTSIFLIGISYTSPNGVVASFSNIVEKNTIFPHGFSGFFAGFQIAIFSFAGTELIGTAAAETKNPEKNLPKAINTIPFRILIFYILSLICIISIISWANVPANKSPFVELFLYAGFPAAAGIINFVVLTSATSSANSGVYSGCRMLFGLAARNKAPKLLGKLSSSGVPVISLLFSGICMLVGLTLLFIIPDVMKVFIMISTVSAILVIFTWSMILLSYISYRKKSPDLHTSSFFKMPGGVTMASITLLFLVFVLGLLSLESDTRTALFIMPLWFIFLFFIYKKDKDRIVI</sequence>
<feature type="transmembrane region" description="Helical" evidence="8">
    <location>
        <begin position="57"/>
        <end position="77"/>
    </location>
</feature>
<feature type="transmembrane region" description="Helical" evidence="8">
    <location>
        <begin position="109"/>
        <end position="131"/>
    </location>
</feature>
<gene>
    <name evidence="10" type="ORF">BEN76_16565</name>
</gene>
<geneLocation type="plasmid" evidence="11">
    <name>pgfj1</name>
</geneLocation>
<dbReference type="GO" id="GO:0006865">
    <property type="term" value="P:amino acid transport"/>
    <property type="evidence" value="ECO:0007669"/>
    <property type="project" value="UniProtKB-KW"/>
</dbReference>
<feature type="transmembrane region" description="Helical" evidence="8">
    <location>
        <begin position="167"/>
        <end position="189"/>
    </location>
</feature>
<evidence type="ECO:0000256" key="6">
    <source>
        <dbReference type="ARBA" id="ARBA00022989"/>
    </source>
</evidence>
<dbReference type="EMBL" id="CP016897">
    <property type="protein sequence ID" value="APV37661.1"/>
    <property type="molecule type" value="Genomic_DNA"/>
</dbReference>
<keyword evidence="7 8" id="KW-0472">Membrane</keyword>
<dbReference type="Gene3D" id="1.20.1740.10">
    <property type="entry name" value="Amino acid/polyamine transporter I"/>
    <property type="match status" value="1"/>
</dbReference>
<feature type="domain" description="Amino acid permease/ SLC12A" evidence="9">
    <location>
        <begin position="29"/>
        <end position="460"/>
    </location>
</feature>
<dbReference type="InterPro" id="IPR004841">
    <property type="entry name" value="AA-permease/SLC12A_dom"/>
</dbReference>
<feature type="transmembrane region" description="Helical" evidence="8">
    <location>
        <begin position="32"/>
        <end position="51"/>
    </location>
</feature>
<evidence type="ECO:0000256" key="2">
    <source>
        <dbReference type="ARBA" id="ARBA00022448"/>
    </source>
</evidence>
<evidence type="ECO:0000313" key="11">
    <source>
        <dbReference type="Proteomes" id="UP000185674"/>
    </source>
</evidence>
<name>A0A1P8EN37_9GAMM</name>
<dbReference type="Pfam" id="PF00324">
    <property type="entry name" value="AA_permease"/>
    <property type="match status" value="1"/>
</dbReference>
<keyword evidence="3" id="KW-1003">Cell membrane</keyword>
<reference evidence="10 11" key="1">
    <citation type="submission" date="2016-08" db="EMBL/GenBank/DDBJ databases">
        <title>Complete genome sequence of Acinetobacter baylyi strain GFJ2.</title>
        <authorList>
            <person name="Tabata M."/>
            <person name="Kuboki S."/>
            <person name="Gibu N."/>
            <person name="Kinouchi Y."/>
            <person name="Vangnai A."/>
            <person name="Kasai D."/>
            <person name="Fukuda M."/>
        </authorList>
    </citation>
    <scope>NUCLEOTIDE SEQUENCE [LARGE SCALE GENOMIC DNA]</scope>
    <source>
        <strain evidence="10 11">GFJ2</strain>
        <plasmid evidence="11">Plasmid pgfj1</plasmid>
    </source>
</reference>
<dbReference type="AlphaFoldDB" id="A0A1P8EN37"/>
<feature type="transmembrane region" description="Helical" evidence="8">
    <location>
        <begin position="254"/>
        <end position="276"/>
    </location>
</feature>
<dbReference type="GO" id="GO:0005886">
    <property type="term" value="C:plasma membrane"/>
    <property type="evidence" value="ECO:0007669"/>
    <property type="project" value="UniProtKB-SubCell"/>
</dbReference>
<evidence type="ECO:0000313" key="10">
    <source>
        <dbReference type="EMBL" id="APV37661.1"/>
    </source>
</evidence>
<accession>A0A1P8EN37</accession>
<comment type="subcellular location">
    <subcellularLocation>
        <location evidence="1">Cell membrane</location>
        <topology evidence="1">Multi-pass membrane protein</topology>
    </subcellularLocation>
</comment>
<keyword evidence="5" id="KW-0029">Amino-acid transport</keyword>
<feature type="transmembrane region" description="Helical" evidence="8">
    <location>
        <begin position="137"/>
        <end position="155"/>
    </location>
</feature>
<feature type="transmembrane region" description="Helical" evidence="8">
    <location>
        <begin position="288"/>
        <end position="306"/>
    </location>
</feature>
<evidence type="ECO:0000256" key="7">
    <source>
        <dbReference type="ARBA" id="ARBA00023136"/>
    </source>
</evidence>
<dbReference type="PANTHER" id="PTHR43495">
    <property type="entry name" value="GABA PERMEASE"/>
    <property type="match status" value="1"/>
</dbReference>
<feature type="transmembrane region" description="Helical" evidence="8">
    <location>
        <begin position="373"/>
        <end position="397"/>
    </location>
</feature>
<organism evidence="10 11">
    <name type="scientific">Acinetobacter soli</name>
    <dbReference type="NCBI Taxonomy" id="487316"/>
    <lineage>
        <taxon>Bacteria</taxon>
        <taxon>Pseudomonadati</taxon>
        <taxon>Pseudomonadota</taxon>
        <taxon>Gammaproteobacteria</taxon>
        <taxon>Moraxellales</taxon>
        <taxon>Moraxellaceae</taxon>
        <taxon>Acinetobacter</taxon>
    </lineage>
</organism>
<evidence type="ECO:0000259" key="9">
    <source>
        <dbReference type="Pfam" id="PF00324"/>
    </source>
</evidence>
<keyword evidence="10" id="KW-0614">Plasmid</keyword>
<dbReference type="Proteomes" id="UP000185674">
    <property type="component" value="Plasmid pGFJ1"/>
</dbReference>
<evidence type="ECO:0000256" key="3">
    <source>
        <dbReference type="ARBA" id="ARBA00022475"/>
    </source>
</evidence>
<dbReference type="PIRSF" id="PIRSF006060">
    <property type="entry name" value="AA_transporter"/>
    <property type="match status" value="1"/>
</dbReference>
<feature type="transmembrane region" description="Helical" evidence="8">
    <location>
        <begin position="443"/>
        <end position="459"/>
    </location>
</feature>
<evidence type="ECO:0000256" key="1">
    <source>
        <dbReference type="ARBA" id="ARBA00004651"/>
    </source>
</evidence>
<dbReference type="FunFam" id="1.20.1740.10:FF:000001">
    <property type="entry name" value="Amino acid permease"/>
    <property type="match status" value="1"/>
</dbReference>
<evidence type="ECO:0000256" key="5">
    <source>
        <dbReference type="ARBA" id="ARBA00022970"/>
    </source>
</evidence>
<keyword evidence="4 8" id="KW-0812">Transmembrane</keyword>
<feature type="transmembrane region" description="Helical" evidence="8">
    <location>
        <begin position="345"/>
        <end position="367"/>
    </location>
</feature>
<keyword evidence="2" id="KW-0813">Transport</keyword>
<dbReference type="GO" id="GO:0055085">
    <property type="term" value="P:transmembrane transport"/>
    <property type="evidence" value="ECO:0007669"/>
    <property type="project" value="InterPro"/>
</dbReference>
<evidence type="ECO:0000256" key="4">
    <source>
        <dbReference type="ARBA" id="ARBA00022692"/>
    </source>
</evidence>
<dbReference type="KEGG" id="asol:BEN76_16565"/>
<feature type="transmembrane region" description="Helical" evidence="8">
    <location>
        <begin position="418"/>
        <end position="437"/>
    </location>
</feature>
<feature type="transmembrane region" description="Helical" evidence="8">
    <location>
        <begin position="209"/>
        <end position="233"/>
    </location>
</feature>
<evidence type="ECO:0000256" key="8">
    <source>
        <dbReference type="SAM" id="Phobius"/>
    </source>
</evidence>
<dbReference type="PANTHER" id="PTHR43495:SF2">
    <property type="entry name" value="D-SERINE_D-ALANINE_GLYCINE TRANSPORTER"/>
    <property type="match status" value="1"/>
</dbReference>
<dbReference type="RefSeq" id="WP_076033670.1">
    <property type="nucleotide sequence ID" value="NZ_CP016897.1"/>
</dbReference>
<protein>
    <submittedName>
        <fullName evidence="10">Amino acid transporter</fullName>
    </submittedName>
</protein>
<proteinExistence type="predicted"/>
<keyword evidence="6 8" id="KW-1133">Transmembrane helix</keyword>